<reference evidence="4 5" key="1">
    <citation type="submission" date="2019-07" db="EMBL/GenBank/DDBJ databases">
        <title>Lentzea xizangensis sp. nov., isolated from Qinghai-Tibetan Plateau Soils.</title>
        <authorList>
            <person name="Huang J."/>
        </authorList>
    </citation>
    <scope>NUCLEOTIDE SEQUENCE [LARGE SCALE GENOMIC DNA]</scope>
    <source>
        <strain evidence="4 5">FXJ1.1311</strain>
    </source>
</reference>
<dbReference type="Proteomes" id="UP000316639">
    <property type="component" value="Unassembled WGS sequence"/>
</dbReference>
<dbReference type="InterPro" id="IPR009057">
    <property type="entry name" value="Homeodomain-like_sf"/>
</dbReference>
<name>A0A563EWQ3_9PSEU</name>
<keyword evidence="5" id="KW-1185">Reference proteome</keyword>
<evidence type="ECO:0000256" key="2">
    <source>
        <dbReference type="PROSITE-ProRule" id="PRU00335"/>
    </source>
</evidence>
<dbReference type="InterPro" id="IPR001647">
    <property type="entry name" value="HTH_TetR"/>
</dbReference>
<dbReference type="AlphaFoldDB" id="A0A563EWQ3"/>
<organism evidence="4 5">
    <name type="scientific">Lentzea tibetensis</name>
    <dbReference type="NCBI Taxonomy" id="2591470"/>
    <lineage>
        <taxon>Bacteria</taxon>
        <taxon>Bacillati</taxon>
        <taxon>Actinomycetota</taxon>
        <taxon>Actinomycetes</taxon>
        <taxon>Pseudonocardiales</taxon>
        <taxon>Pseudonocardiaceae</taxon>
        <taxon>Lentzea</taxon>
    </lineage>
</organism>
<evidence type="ECO:0000313" key="4">
    <source>
        <dbReference type="EMBL" id="TWP52130.1"/>
    </source>
</evidence>
<dbReference type="OrthoDB" id="4538622at2"/>
<dbReference type="GO" id="GO:0000976">
    <property type="term" value="F:transcription cis-regulatory region binding"/>
    <property type="evidence" value="ECO:0007669"/>
    <property type="project" value="TreeGrafter"/>
</dbReference>
<feature type="domain" description="HTH tetR-type" evidence="3">
    <location>
        <begin position="47"/>
        <end position="107"/>
    </location>
</feature>
<protein>
    <submittedName>
        <fullName evidence="4">TetR family transcriptional regulator</fullName>
    </submittedName>
</protein>
<dbReference type="EMBL" id="VOBR01000006">
    <property type="protein sequence ID" value="TWP52130.1"/>
    <property type="molecule type" value="Genomic_DNA"/>
</dbReference>
<dbReference type="PANTHER" id="PTHR30055:SF226">
    <property type="entry name" value="HTH-TYPE TRANSCRIPTIONAL REGULATOR PKSA"/>
    <property type="match status" value="1"/>
</dbReference>
<sequence>MRAEERSHEIKVGHPPTRHLQAGLTVCLLAGRLVGVETRQRQADRTRETKRKLMEATVECLVERGWSGTTTTLVAERAGVSRGAQLHHFRTRGELVAAAVEHVGAESVQQLRERTGNVSGTRAVVEMIADFYASDLFTAALELWVAARTDPELKDLVIDLQHKLGRETHVLALELLDADESKPGVREAVQATLDLVRGLALANQLTDDSKRRAHVVRHWAKMLEEQL</sequence>
<dbReference type="InterPro" id="IPR050109">
    <property type="entry name" value="HTH-type_TetR-like_transc_reg"/>
</dbReference>
<dbReference type="Gene3D" id="1.10.357.10">
    <property type="entry name" value="Tetracycline Repressor, domain 2"/>
    <property type="match status" value="1"/>
</dbReference>
<accession>A0A563EWQ3</accession>
<dbReference type="GO" id="GO:0003700">
    <property type="term" value="F:DNA-binding transcription factor activity"/>
    <property type="evidence" value="ECO:0007669"/>
    <property type="project" value="TreeGrafter"/>
</dbReference>
<evidence type="ECO:0000256" key="1">
    <source>
        <dbReference type="ARBA" id="ARBA00023125"/>
    </source>
</evidence>
<dbReference type="PANTHER" id="PTHR30055">
    <property type="entry name" value="HTH-TYPE TRANSCRIPTIONAL REGULATOR RUTR"/>
    <property type="match status" value="1"/>
</dbReference>
<keyword evidence="1 2" id="KW-0238">DNA-binding</keyword>
<dbReference type="PROSITE" id="PS50977">
    <property type="entry name" value="HTH_TETR_2"/>
    <property type="match status" value="1"/>
</dbReference>
<dbReference type="SUPFAM" id="SSF46689">
    <property type="entry name" value="Homeodomain-like"/>
    <property type="match status" value="1"/>
</dbReference>
<proteinExistence type="predicted"/>
<dbReference type="PRINTS" id="PR00455">
    <property type="entry name" value="HTHTETR"/>
</dbReference>
<dbReference type="Pfam" id="PF00440">
    <property type="entry name" value="TetR_N"/>
    <property type="match status" value="1"/>
</dbReference>
<evidence type="ECO:0000259" key="3">
    <source>
        <dbReference type="PROSITE" id="PS50977"/>
    </source>
</evidence>
<comment type="caution">
    <text evidence="4">The sequence shown here is derived from an EMBL/GenBank/DDBJ whole genome shotgun (WGS) entry which is preliminary data.</text>
</comment>
<feature type="DNA-binding region" description="H-T-H motif" evidence="2">
    <location>
        <begin position="70"/>
        <end position="89"/>
    </location>
</feature>
<evidence type="ECO:0000313" key="5">
    <source>
        <dbReference type="Proteomes" id="UP000316639"/>
    </source>
</evidence>
<gene>
    <name evidence="4" type="ORF">FKR81_11145</name>
</gene>